<comment type="subcellular location">
    <subcellularLocation>
        <location evidence="1">Cell outer membrane</location>
    </subcellularLocation>
</comment>
<dbReference type="Pfam" id="PF14322">
    <property type="entry name" value="SusD-like_3"/>
    <property type="match status" value="1"/>
</dbReference>
<dbReference type="Pfam" id="PF07980">
    <property type="entry name" value="SusD_RagB"/>
    <property type="match status" value="1"/>
</dbReference>
<keyword evidence="5" id="KW-0998">Cell outer membrane</keyword>
<evidence type="ECO:0000256" key="6">
    <source>
        <dbReference type="SAM" id="SignalP"/>
    </source>
</evidence>
<evidence type="ECO:0000313" key="10">
    <source>
        <dbReference type="Proteomes" id="UP001595526"/>
    </source>
</evidence>
<dbReference type="Proteomes" id="UP001595526">
    <property type="component" value="Unassembled WGS sequence"/>
</dbReference>
<dbReference type="EMBL" id="JBHRTA010000008">
    <property type="protein sequence ID" value="MFC3196378.1"/>
    <property type="molecule type" value="Genomic_DNA"/>
</dbReference>
<evidence type="ECO:0000256" key="1">
    <source>
        <dbReference type="ARBA" id="ARBA00004442"/>
    </source>
</evidence>
<evidence type="ECO:0000256" key="5">
    <source>
        <dbReference type="ARBA" id="ARBA00023237"/>
    </source>
</evidence>
<feature type="signal peptide" evidence="6">
    <location>
        <begin position="1"/>
        <end position="20"/>
    </location>
</feature>
<dbReference type="RefSeq" id="WP_379019032.1">
    <property type="nucleotide sequence ID" value="NZ_JBHRTA010000008.1"/>
</dbReference>
<dbReference type="Gene3D" id="2.20.20.130">
    <property type="match status" value="1"/>
</dbReference>
<evidence type="ECO:0000256" key="3">
    <source>
        <dbReference type="ARBA" id="ARBA00022729"/>
    </source>
</evidence>
<keyword evidence="10" id="KW-1185">Reference proteome</keyword>
<dbReference type="InterPro" id="IPR033985">
    <property type="entry name" value="SusD-like_N"/>
</dbReference>
<feature type="domain" description="RagB/SusD" evidence="7">
    <location>
        <begin position="348"/>
        <end position="484"/>
    </location>
</feature>
<feature type="chain" id="PRO_5047420487" evidence="6">
    <location>
        <begin position="21"/>
        <end position="484"/>
    </location>
</feature>
<dbReference type="SUPFAM" id="SSF48452">
    <property type="entry name" value="TPR-like"/>
    <property type="match status" value="1"/>
</dbReference>
<feature type="domain" description="SusD-like N-terminal" evidence="8">
    <location>
        <begin position="21"/>
        <end position="220"/>
    </location>
</feature>
<dbReference type="CDD" id="cd08977">
    <property type="entry name" value="SusD"/>
    <property type="match status" value="1"/>
</dbReference>
<keyword evidence="4" id="KW-0472">Membrane</keyword>
<dbReference type="PROSITE" id="PS51257">
    <property type="entry name" value="PROKAR_LIPOPROTEIN"/>
    <property type="match status" value="1"/>
</dbReference>
<evidence type="ECO:0000313" key="9">
    <source>
        <dbReference type="EMBL" id="MFC3196378.1"/>
    </source>
</evidence>
<proteinExistence type="inferred from homology"/>
<protein>
    <submittedName>
        <fullName evidence="9">RagB/SusD family nutrient uptake outer membrane protein</fullName>
    </submittedName>
</protein>
<dbReference type="InterPro" id="IPR011990">
    <property type="entry name" value="TPR-like_helical_dom_sf"/>
</dbReference>
<dbReference type="InterPro" id="IPR012944">
    <property type="entry name" value="SusD_RagB_dom"/>
</dbReference>
<evidence type="ECO:0000259" key="7">
    <source>
        <dbReference type="Pfam" id="PF07980"/>
    </source>
</evidence>
<keyword evidence="3 6" id="KW-0732">Signal</keyword>
<reference evidence="10" key="1">
    <citation type="journal article" date="2019" name="Int. J. Syst. Evol. Microbiol.">
        <title>The Global Catalogue of Microorganisms (GCM) 10K type strain sequencing project: providing services to taxonomists for standard genome sequencing and annotation.</title>
        <authorList>
            <consortium name="The Broad Institute Genomics Platform"/>
            <consortium name="The Broad Institute Genome Sequencing Center for Infectious Disease"/>
            <person name="Wu L."/>
            <person name="Ma J."/>
        </authorList>
    </citation>
    <scope>NUCLEOTIDE SEQUENCE [LARGE SCALE GENOMIC DNA]</scope>
    <source>
        <strain evidence="10">KCTC 52416</strain>
    </source>
</reference>
<evidence type="ECO:0000256" key="4">
    <source>
        <dbReference type="ARBA" id="ARBA00023136"/>
    </source>
</evidence>
<evidence type="ECO:0000256" key="2">
    <source>
        <dbReference type="ARBA" id="ARBA00006275"/>
    </source>
</evidence>
<accession>A0ABV7JHM3</accession>
<comment type="similarity">
    <text evidence="2">Belongs to the SusD family.</text>
</comment>
<dbReference type="Gene3D" id="1.25.40.900">
    <property type="match status" value="1"/>
</dbReference>
<sequence length="484" mass="52898">MKTKLILAAVSLSVALSSCSDFLDVKPSNSGDSRTSIKTAADAGVVINGLMRIMANSNYYGRNFILYGDVKGGDLTIISQGRGLDALYTFNHTVSANNYSGYWSTMYDGILQVNNLLENIEAIEAAGLPEDFSSAKGQALTARAILYFDLVRLYGKTYSDDPSAFGVPNVTTTIEYSAQPLRASVAENYAQILDDLTAAAPLLAKSKRNGYLNYYANKAMQARVHLYMENHAEALLAAEEIINDGVYTLYSNDQWVDSWAAEFGSESIFELGVYPNEADLGNASLGFYLRRRGHGAQAALGWFMASDYFLNRLGADEDDVRWGIMAADESSETRLGASYKYSGSVNLDGDGKATSTAVNIKVIRLSEIYLIAAEAALPTDPAKAAGYLNEIRKRSPNLPPATAATVSLDMILDERSKELFAEGHRFFDMIRLDREIVFNDEFAGIAPPTRDKSIDRSFYRTILPIPQAEIDANPGIAAQQNDGY</sequence>
<comment type="caution">
    <text evidence="9">The sequence shown here is derived from an EMBL/GenBank/DDBJ whole genome shotgun (WGS) entry which is preliminary data.</text>
</comment>
<organism evidence="9 10">
    <name type="scientific">Parapedobacter deserti</name>
    <dbReference type="NCBI Taxonomy" id="1912957"/>
    <lineage>
        <taxon>Bacteria</taxon>
        <taxon>Pseudomonadati</taxon>
        <taxon>Bacteroidota</taxon>
        <taxon>Sphingobacteriia</taxon>
        <taxon>Sphingobacteriales</taxon>
        <taxon>Sphingobacteriaceae</taxon>
        <taxon>Parapedobacter</taxon>
    </lineage>
</organism>
<dbReference type="Gene3D" id="1.25.40.390">
    <property type="match status" value="1"/>
</dbReference>
<gene>
    <name evidence="9" type="ORF">ACFOET_02005</name>
</gene>
<name>A0ABV7JHM3_9SPHI</name>
<evidence type="ECO:0000259" key="8">
    <source>
        <dbReference type="Pfam" id="PF14322"/>
    </source>
</evidence>